<evidence type="ECO:0000256" key="2">
    <source>
        <dbReference type="ARBA" id="ARBA00029447"/>
    </source>
</evidence>
<dbReference type="RefSeq" id="WP_129523177.1">
    <property type="nucleotide sequence ID" value="NZ_SDPV01000001.1"/>
</dbReference>
<feature type="domain" description="Methyl-accepting transducer" evidence="5">
    <location>
        <begin position="325"/>
        <end position="568"/>
    </location>
</feature>
<comment type="caution">
    <text evidence="7">The sequence shown here is derived from an EMBL/GenBank/DDBJ whole genome shotgun (WGS) entry which is preliminary data.</text>
</comment>
<dbReference type="PANTHER" id="PTHR32089">
    <property type="entry name" value="METHYL-ACCEPTING CHEMOTAXIS PROTEIN MCPB"/>
    <property type="match status" value="1"/>
</dbReference>
<keyword evidence="1 3" id="KW-0807">Transducer</keyword>
<reference evidence="7 8" key="1">
    <citation type="submission" date="2019-01" db="EMBL/GenBank/DDBJ databases">
        <title>Altererythrobacter rhizovicinus sp. nov., isolated from the rhizosphere soil of Haloxylon ammodendron.</title>
        <authorList>
            <person name="Li H.-P."/>
            <person name="Gou J.-Y."/>
            <person name="Yao D."/>
            <person name="Han Q.-Q."/>
            <person name="Shao K.-Z."/>
            <person name="Zhao Q."/>
            <person name="Zhang J.-L."/>
        </authorList>
    </citation>
    <scope>NUCLEOTIDE SEQUENCE [LARGE SCALE GENOMIC DNA]</scope>
    <source>
        <strain evidence="7 8">AY-3R</strain>
    </source>
</reference>
<protein>
    <submittedName>
        <fullName evidence="7">Methyl-accepting chemotaxis protein</fullName>
    </submittedName>
</protein>
<sequence length="588" mass="61864">MLETTGRWTADAGRGRLPVFDGPRALWTRTTGTIAGRIRLFALFFVALLLALGVVLGAAFYQLTVRNDEASVFAGGSLAASELTTAIAESRYYSSRYAVTGDPSEIARARETLASARHRLGETRDGAADIDPESMEAIAWLDVQVDGFEAELDALEGSIDAYGPSPSAVALADAIDVSGELLAGQAREVESTLAARTRDARAELADLNRTLSAVIVGLIAGCVVLALIGAGFMVRQVAAAIREITASMTALAAGDQSVTIPGTARSDEIGEMARALTVFRQSARELAKLQEDAARRSEEKLAARDRQAALLRDLATRFEQTVGEVVGGIGAASKQLQTTAGEMAQSAEQAAAHVDQVAGSMDETNRGVAMAAATGDQFASSVREIGDQAASSAERARHSLASVEAIDATTGELAGAATQIGEIVSLIDAIAEQTNILALNATIEASRAGPVGAGFAVVANEIKELAKRTRESTEEIEGQIAAVQRASHTNILALRGIGEHVRNVENNARTIAEAVDEQGVASRELAQSLDLAANGTNRVRVSIDRVRGMVRTTDQSAEQVLSSADELHRQAESLRGQVEDFLAYVRQT</sequence>
<keyword evidence="4" id="KW-0812">Transmembrane</keyword>
<evidence type="ECO:0000256" key="1">
    <source>
        <dbReference type="ARBA" id="ARBA00023224"/>
    </source>
</evidence>
<keyword evidence="4" id="KW-0472">Membrane</keyword>
<dbReference type="Gene3D" id="1.10.287.950">
    <property type="entry name" value="Methyl-accepting chemotaxis protein"/>
    <property type="match status" value="1"/>
</dbReference>
<name>A0A4Q2KK98_9SPHN</name>
<evidence type="ECO:0000313" key="7">
    <source>
        <dbReference type="EMBL" id="RXZ65695.1"/>
    </source>
</evidence>
<dbReference type="Pfam" id="PF00672">
    <property type="entry name" value="HAMP"/>
    <property type="match status" value="1"/>
</dbReference>
<dbReference type="Proteomes" id="UP000293623">
    <property type="component" value="Unassembled WGS sequence"/>
</dbReference>
<dbReference type="SUPFAM" id="SSF58104">
    <property type="entry name" value="Methyl-accepting chemotaxis protein (MCP) signaling domain"/>
    <property type="match status" value="1"/>
</dbReference>
<organism evidence="7 8">
    <name type="scientific">Pelagerythrobacter rhizovicinus</name>
    <dbReference type="NCBI Taxonomy" id="2268576"/>
    <lineage>
        <taxon>Bacteria</taxon>
        <taxon>Pseudomonadati</taxon>
        <taxon>Pseudomonadota</taxon>
        <taxon>Alphaproteobacteria</taxon>
        <taxon>Sphingomonadales</taxon>
        <taxon>Erythrobacteraceae</taxon>
        <taxon>Pelagerythrobacter</taxon>
    </lineage>
</organism>
<proteinExistence type="inferred from homology"/>
<dbReference type="Pfam" id="PF00015">
    <property type="entry name" value="MCPsignal"/>
    <property type="match status" value="1"/>
</dbReference>
<feature type="transmembrane region" description="Helical" evidence="4">
    <location>
        <begin position="40"/>
        <end position="61"/>
    </location>
</feature>
<dbReference type="EMBL" id="SDPV01000001">
    <property type="protein sequence ID" value="RXZ65695.1"/>
    <property type="molecule type" value="Genomic_DNA"/>
</dbReference>
<dbReference type="OrthoDB" id="8482111at2"/>
<dbReference type="GO" id="GO:0007165">
    <property type="term" value="P:signal transduction"/>
    <property type="evidence" value="ECO:0007669"/>
    <property type="project" value="UniProtKB-KW"/>
</dbReference>
<dbReference type="CDD" id="cd06225">
    <property type="entry name" value="HAMP"/>
    <property type="match status" value="1"/>
</dbReference>
<dbReference type="SMART" id="SM00283">
    <property type="entry name" value="MA"/>
    <property type="match status" value="1"/>
</dbReference>
<keyword evidence="8" id="KW-1185">Reference proteome</keyword>
<evidence type="ECO:0000259" key="6">
    <source>
        <dbReference type="PROSITE" id="PS50885"/>
    </source>
</evidence>
<dbReference type="Gene3D" id="6.10.340.10">
    <property type="match status" value="1"/>
</dbReference>
<evidence type="ECO:0000256" key="3">
    <source>
        <dbReference type="PROSITE-ProRule" id="PRU00284"/>
    </source>
</evidence>
<evidence type="ECO:0000256" key="4">
    <source>
        <dbReference type="SAM" id="Phobius"/>
    </source>
</evidence>
<evidence type="ECO:0000259" key="5">
    <source>
        <dbReference type="PROSITE" id="PS50111"/>
    </source>
</evidence>
<dbReference type="PANTHER" id="PTHR32089:SF112">
    <property type="entry name" value="LYSOZYME-LIKE PROTEIN-RELATED"/>
    <property type="match status" value="1"/>
</dbReference>
<gene>
    <name evidence="7" type="ORF">ETX26_02870</name>
</gene>
<dbReference type="PROSITE" id="PS50885">
    <property type="entry name" value="HAMP"/>
    <property type="match status" value="1"/>
</dbReference>
<accession>A0A4Q2KK98</accession>
<dbReference type="PROSITE" id="PS50111">
    <property type="entry name" value="CHEMOTAXIS_TRANSDUC_2"/>
    <property type="match status" value="1"/>
</dbReference>
<dbReference type="GO" id="GO:0016020">
    <property type="term" value="C:membrane"/>
    <property type="evidence" value="ECO:0007669"/>
    <property type="project" value="InterPro"/>
</dbReference>
<dbReference type="AlphaFoldDB" id="A0A4Q2KK98"/>
<dbReference type="SMART" id="SM00304">
    <property type="entry name" value="HAMP"/>
    <property type="match status" value="1"/>
</dbReference>
<dbReference type="GO" id="GO:0004888">
    <property type="term" value="F:transmembrane signaling receptor activity"/>
    <property type="evidence" value="ECO:0007669"/>
    <property type="project" value="InterPro"/>
</dbReference>
<dbReference type="GO" id="GO:0006935">
    <property type="term" value="P:chemotaxis"/>
    <property type="evidence" value="ECO:0007669"/>
    <property type="project" value="InterPro"/>
</dbReference>
<feature type="domain" description="HAMP" evidence="6">
    <location>
        <begin position="235"/>
        <end position="288"/>
    </location>
</feature>
<dbReference type="InterPro" id="IPR003660">
    <property type="entry name" value="HAMP_dom"/>
</dbReference>
<keyword evidence="4" id="KW-1133">Transmembrane helix</keyword>
<dbReference type="PRINTS" id="PR00260">
    <property type="entry name" value="CHEMTRNSDUCR"/>
</dbReference>
<evidence type="ECO:0000313" key="8">
    <source>
        <dbReference type="Proteomes" id="UP000293623"/>
    </source>
</evidence>
<dbReference type="InterPro" id="IPR004089">
    <property type="entry name" value="MCPsignal_dom"/>
</dbReference>
<feature type="transmembrane region" description="Helical" evidence="4">
    <location>
        <begin position="211"/>
        <end position="234"/>
    </location>
</feature>
<dbReference type="InterPro" id="IPR004090">
    <property type="entry name" value="Chemotax_Me-accpt_rcpt"/>
</dbReference>
<comment type="similarity">
    <text evidence="2">Belongs to the methyl-accepting chemotaxis (MCP) protein family.</text>
</comment>